<feature type="transmembrane region" description="Helical" evidence="1">
    <location>
        <begin position="152"/>
        <end position="172"/>
    </location>
</feature>
<geneLocation type="plasmid" evidence="3 4">
    <name>pRetIE4771b</name>
</geneLocation>
<dbReference type="OrthoDB" id="9779183at2"/>
<feature type="transmembrane region" description="Helical" evidence="1">
    <location>
        <begin position="192"/>
        <end position="215"/>
    </location>
</feature>
<dbReference type="Proteomes" id="UP000027180">
    <property type="component" value="Plasmid pRetIE4771b"/>
</dbReference>
<feature type="transmembrane region" description="Helical" evidence="1">
    <location>
        <begin position="31"/>
        <end position="51"/>
    </location>
</feature>
<dbReference type="Pfam" id="PF14358">
    <property type="entry name" value="DUF4405"/>
    <property type="match status" value="1"/>
</dbReference>
<reference evidence="3 4" key="1">
    <citation type="submission" date="2013-12" db="EMBL/GenBank/DDBJ databases">
        <title>Complete genome sequence of Rhizobium etli bv. mimosae IE4771.</title>
        <authorList>
            <person name="Bustos P."/>
            <person name="Santamaria R.I."/>
            <person name="Lozano L."/>
            <person name="Ormeno-Orrillo E."/>
            <person name="Rogel M.A."/>
            <person name="Romero D."/>
            <person name="Cevallos M.A."/>
            <person name="Martinez-Romero E."/>
            <person name="Gonzalez V."/>
        </authorList>
    </citation>
    <scope>NUCLEOTIDE SEQUENCE [LARGE SCALE GENOMIC DNA]</scope>
    <source>
        <strain evidence="3 4">IE4771</strain>
        <plasmid evidence="4">Plasmid pRetIE4771b</plasmid>
    </source>
</reference>
<feature type="transmembrane region" description="Helical" evidence="1">
    <location>
        <begin position="72"/>
        <end position="93"/>
    </location>
</feature>
<dbReference type="RefSeq" id="WP_080711037.1">
    <property type="nucleotide sequence ID" value="NZ_CP006988.1"/>
</dbReference>
<evidence type="ECO:0000256" key="1">
    <source>
        <dbReference type="SAM" id="Phobius"/>
    </source>
</evidence>
<protein>
    <recommendedName>
        <fullName evidence="2">Flavinylation-associated cytochrome domain-containing protein</fullName>
    </recommendedName>
</protein>
<keyword evidence="1" id="KW-0812">Transmembrane</keyword>
<evidence type="ECO:0000259" key="2">
    <source>
        <dbReference type="Pfam" id="PF14358"/>
    </source>
</evidence>
<accession>A0A060I3Q9</accession>
<keyword evidence="1" id="KW-1133">Transmembrane helix</keyword>
<feature type="transmembrane region" description="Helical" evidence="1">
    <location>
        <begin position="113"/>
        <end position="131"/>
    </location>
</feature>
<keyword evidence="3" id="KW-0614">Plasmid</keyword>
<organism evidence="3 4">
    <name type="scientific">Rhizobium etli bv. mimosae str. IE4771</name>
    <dbReference type="NCBI Taxonomy" id="1432050"/>
    <lineage>
        <taxon>Bacteria</taxon>
        <taxon>Pseudomonadati</taxon>
        <taxon>Pseudomonadota</taxon>
        <taxon>Alphaproteobacteria</taxon>
        <taxon>Hyphomicrobiales</taxon>
        <taxon>Rhizobiaceae</taxon>
        <taxon>Rhizobium/Agrobacterium group</taxon>
        <taxon>Rhizobium</taxon>
    </lineage>
</organism>
<dbReference type="KEGG" id="rei:IE4771_PB00053"/>
<sequence>MKPLFFLRLILDLIAVSLLVAAFAYNWFGNAAHEIIGTSMFVLLISHNFFNRRWYGVVAKGWREPRTVFSKTMTLCLLVAMMGLFITSVIISQTIFDFLSVRSSFTARQMHTLFAYLVLLIAALHVGLQWAMIMRVVRQAFRMTTDLGVQVVALRVLALLIAIYGVHSLFVIDITSKLLMETTFSFWDFEAAAIEFILRHAAIIALCASVAHYGLRLLDSYKKHRRSPPQATEGIIEDLMVRQSETTLLQANTTDL</sequence>
<proteinExistence type="predicted"/>
<gene>
    <name evidence="3" type="ORF">IE4771_PB00053</name>
</gene>
<feature type="domain" description="Flavinylation-associated cytochrome" evidence="2">
    <location>
        <begin position="74"/>
        <end position="130"/>
    </location>
</feature>
<dbReference type="InterPro" id="IPR025517">
    <property type="entry name" value="DUF4405"/>
</dbReference>
<keyword evidence="1" id="KW-0472">Membrane</keyword>
<name>A0A060I3Q9_RHIET</name>
<feature type="transmembrane region" description="Helical" evidence="1">
    <location>
        <begin position="5"/>
        <end position="25"/>
    </location>
</feature>
<dbReference type="EMBL" id="CP006988">
    <property type="protein sequence ID" value="AIC29788.1"/>
    <property type="molecule type" value="Genomic_DNA"/>
</dbReference>
<dbReference type="HOGENOM" id="CLU_076881_0_0_5"/>
<evidence type="ECO:0000313" key="3">
    <source>
        <dbReference type="EMBL" id="AIC29788.1"/>
    </source>
</evidence>
<evidence type="ECO:0000313" key="4">
    <source>
        <dbReference type="Proteomes" id="UP000027180"/>
    </source>
</evidence>
<dbReference type="AlphaFoldDB" id="A0A060I3Q9"/>